<dbReference type="AlphaFoldDB" id="A0A058Z6F8"/>
<dbReference type="RefSeq" id="XP_009496683.1">
    <property type="nucleotide sequence ID" value="XM_009498408.1"/>
</dbReference>
<evidence type="ECO:0000256" key="2">
    <source>
        <dbReference type="ARBA" id="ARBA00009241"/>
    </source>
</evidence>
<dbReference type="SUPFAM" id="SSF47072">
    <property type="entry name" value="Cysteine alpha-hairpin motif"/>
    <property type="match status" value="1"/>
</dbReference>
<keyword evidence="5" id="KW-0496">Mitochondrion</keyword>
<evidence type="ECO:0000256" key="7">
    <source>
        <dbReference type="ARBA" id="ARBA00023186"/>
    </source>
</evidence>
<gene>
    <name evidence="9" type="ORF">H696_04528</name>
</gene>
<dbReference type="InterPro" id="IPR009069">
    <property type="entry name" value="Cys_alpha_HP_mot_SF"/>
</dbReference>
<feature type="binding site" evidence="8">
    <location>
        <position position="29"/>
    </location>
    <ligand>
        <name>Cu cation</name>
        <dbReference type="ChEBI" id="CHEBI:23378"/>
    </ligand>
</feature>
<keyword evidence="3 8" id="KW-0479">Metal-binding</keyword>
<sequence length="70" mass="7308">MTTAAQVPPASVTQAPVAAAPEKKLKPCCACPDTKKVRDLCALENGPDSPLCNDVIEAHKACMRLAGFNV</sequence>
<dbReference type="GO" id="GO:0016531">
    <property type="term" value="F:copper chaperone activity"/>
    <property type="evidence" value="ECO:0007669"/>
    <property type="project" value="InterPro"/>
</dbReference>
<dbReference type="EMBL" id="KB932207">
    <property type="protein sequence ID" value="KCV69112.1"/>
    <property type="molecule type" value="Genomic_DNA"/>
</dbReference>
<dbReference type="PANTHER" id="PTHR16719">
    <property type="entry name" value="CYTOCHROME C OXIDASE COPPER CHAPERONE"/>
    <property type="match status" value="1"/>
</dbReference>
<dbReference type="Proteomes" id="UP000030693">
    <property type="component" value="Unassembled WGS sequence"/>
</dbReference>
<dbReference type="OMA" id="QEACTKW"/>
<keyword evidence="6" id="KW-1015">Disulfide bond</keyword>
<evidence type="ECO:0000256" key="8">
    <source>
        <dbReference type="PIRSR" id="PIRSR607745-1"/>
    </source>
</evidence>
<evidence type="ECO:0000313" key="9">
    <source>
        <dbReference type="EMBL" id="KCV69112.1"/>
    </source>
</evidence>
<reference evidence="9" key="1">
    <citation type="submission" date="2013-04" db="EMBL/GenBank/DDBJ databases">
        <title>The Genome Sequence of Fonticula alba ATCC 38817.</title>
        <authorList>
            <consortium name="The Broad Institute Genomics Platform"/>
            <person name="Russ C."/>
            <person name="Cuomo C."/>
            <person name="Burger G."/>
            <person name="Gray M.W."/>
            <person name="Holland P.W.H."/>
            <person name="King N."/>
            <person name="Lang F.B.F."/>
            <person name="Roger A.J."/>
            <person name="Ruiz-Trillo I."/>
            <person name="Brown M."/>
            <person name="Walker B."/>
            <person name="Young S."/>
            <person name="Zeng Q."/>
            <person name="Gargeya S."/>
            <person name="Fitzgerald M."/>
            <person name="Haas B."/>
            <person name="Abouelleil A."/>
            <person name="Allen A.W."/>
            <person name="Alvarado L."/>
            <person name="Arachchi H.M."/>
            <person name="Berlin A.M."/>
            <person name="Chapman S.B."/>
            <person name="Gainer-Dewar J."/>
            <person name="Goldberg J."/>
            <person name="Griggs A."/>
            <person name="Gujja S."/>
            <person name="Hansen M."/>
            <person name="Howarth C."/>
            <person name="Imamovic A."/>
            <person name="Ireland A."/>
            <person name="Larimer J."/>
            <person name="McCowan C."/>
            <person name="Murphy C."/>
            <person name="Pearson M."/>
            <person name="Poon T.W."/>
            <person name="Priest M."/>
            <person name="Roberts A."/>
            <person name="Saif S."/>
            <person name="Shea T."/>
            <person name="Sisk P."/>
            <person name="Sykes S."/>
            <person name="Wortman J."/>
            <person name="Nusbaum C."/>
            <person name="Birren B."/>
        </authorList>
    </citation>
    <scope>NUCLEOTIDE SEQUENCE [LARGE SCALE GENOMIC DNA]</scope>
    <source>
        <strain evidence="9">ATCC 38817</strain>
    </source>
</reference>
<dbReference type="GO" id="GO:0005507">
    <property type="term" value="F:copper ion binding"/>
    <property type="evidence" value="ECO:0007669"/>
    <property type="project" value="InterPro"/>
</dbReference>
<dbReference type="GeneID" id="20529253"/>
<dbReference type="GO" id="GO:0005758">
    <property type="term" value="C:mitochondrial intermembrane space"/>
    <property type="evidence" value="ECO:0007669"/>
    <property type="project" value="UniProtKB-SubCell"/>
</dbReference>
<evidence type="ECO:0000256" key="6">
    <source>
        <dbReference type="ARBA" id="ARBA00023157"/>
    </source>
</evidence>
<dbReference type="STRING" id="691883.A0A058Z6F8"/>
<evidence type="ECO:0000313" key="10">
    <source>
        <dbReference type="Proteomes" id="UP000030693"/>
    </source>
</evidence>
<evidence type="ECO:0000256" key="4">
    <source>
        <dbReference type="ARBA" id="ARBA00023008"/>
    </source>
</evidence>
<dbReference type="Gene3D" id="1.10.287.1130">
    <property type="entry name" value="CytochromE C oxidase copper chaperone"/>
    <property type="match status" value="1"/>
</dbReference>
<dbReference type="PANTHER" id="PTHR16719:SF0">
    <property type="entry name" value="CYTOCHROME C OXIDASE COPPER CHAPERONE"/>
    <property type="match status" value="1"/>
</dbReference>
<evidence type="ECO:0000256" key="3">
    <source>
        <dbReference type="ARBA" id="ARBA00022723"/>
    </source>
</evidence>
<keyword evidence="10" id="KW-1185">Reference proteome</keyword>
<comment type="similarity">
    <text evidence="2">Belongs to the COX17 family.</text>
</comment>
<evidence type="ECO:0000256" key="1">
    <source>
        <dbReference type="ARBA" id="ARBA00004569"/>
    </source>
</evidence>
<dbReference type="GO" id="GO:0033617">
    <property type="term" value="P:mitochondrial respiratory chain complex IV assembly"/>
    <property type="evidence" value="ECO:0007669"/>
    <property type="project" value="TreeGrafter"/>
</dbReference>
<feature type="binding site" evidence="8">
    <location>
        <position position="28"/>
    </location>
    <ligand>
        <name>Cu cation</name>
        <dbReference type="ChEBI" id="CHEBI:23378"/>
    </ligand>
</feature>
<organism evidence="9">
    <name type="scientific">Fonticula alba</name>
    <name type="common">Slime mold</name>
    <dbReference type="NCBI Taxonomy" id="691883"/>
    <lineage>
        <taxon>Eukaryota</taxon>
        <taxon>Rotosphaerida</taxon>
        <taxon>Fonticulaceae</taxon>
        <taxon>Fonticula</taxon>
    </lineage>
</organism>
<protein>
    <submittedName>
        <fullName evidence="9">Cytochrome c oxidase assembly protein subunit 17</fullName>
    </submittedName>
</protein>
<keyword evidence="7" id="KW-0143">Chaperone</keyword>
<comment type="subcellular location">
    <subcellularLocation>
        <location evidence="1">Mitochondrion intermembrane space</location>
    </subcellularLocation>
</comment>
<evidence type="ECO:0000256" key="5">
    <source>
        <dbReference type="ARBA" id="ARBA00023128"/>
    </source>
</evidence>
<proteinExistence type="inferred from homology"/>
<dbReference type="OrthoDB" id="1915887at2759"/>
<name>A0A058Z6F8_FONAL</name>
<dbReference type="Pfam" id="PF05051">
    <property type="entry name" value="COX17"/>
    <property type="match status" value="1"/>
</dbReference>
<accession>A0A058Z6F8</accession>
<dbReference type="eggNOG" id="KOG3496">
    <property type="taxonomic scope" value="Eukaryota"/>
</dbReference>
<keyword evidence="4 8" id="KW-0186">Copper</keyword>
<dbReference type="InterPro" id="IPR007745">
    <property type="entry name" value="Cyt_c_oxidase_Cu-chaperone"/>
</dbReference>